<dbReference type="Proteomes" id="UP000756346">
    <property type="component" value="Unassembled WGS sequence"/>
</dbReference>
<keyword evidence="2" id="KW-1185">Reference proteome</keyword>
<gene>
    <name evidence="1" type="ORF">B0I36DRAFT_309898</name>
</gene>
<evidence type="ECO:0000313" key="1">
    <source>
        <dbReference type="EMBL" id="KAH7040088.1"/>
    </source>
</evidence>
<evidence type="ECO:0000313" key="2">
    <source>
        <dbReference type="Proteomes" id="UP000756346"/>
    </source>
</evidence>
<dbReference type="EMBL" id="JAGTJQ010000001">
    <property type="protein sequence ID" value="KAH7040088.1"/>
    <property type="molecule type" value="Genomic_DNA"/>
</dbReference>
<comment type="caution">
    <text evidence="1">The sequence shown here is derived from an EMBL/GenBank/DDBJ whole genome shotgun (WGS) entry which is preliminary data.</text>
</comment>
<dbReference type="RefSeq" id="XP_046018143.1">
    <property type="nucleotide sequence ID" value="XM_046152195.1"/>
</dbReference>
<dbReference type="GeneID" id="70181741"/>
<dbReference type="AlphaFoldDB" id="A0A9P8YHH2"/>
<protein>
    <submittedName>
        <fullName evidence="1">Uncharacterized protein</fullName>
    </submittedName>
</protein>
<name>A0A9P8YHH2_9PEZI</name>
<accession>A0A9P8YHH2</accession>
<reference evidence="1" key="1">
    <citation type="journal article" date="2021" name="Nat. Commun.">
        <title>Genetic determinants of endophytism in the Arabidopsis root mycobiome.</title>
        <authorList>
            <person name="Mesny F."/>
            <person name="Miyauchi S."/>
            <person name="Thiergart T."/>
            <person name="Pickel B."/>
            <person name="Atanasova L."/>
            <person name="Karlsson M."/>
            <person name="Huettel B."/>
            <person name="Barry K.W."/>
            <person name="Haridas S."/>
            <person name="Chen C."/>
            <person name="Bauer D."/>
            <person name="Andreopoulos W."/>
            <person name="Pangilinan J."/>
            <person name="LaButti K."/>
            <person name="Riley R."/>
            <person name="Lipzen A."/>
            <person name="Clum A."/>
            <person name="Drula E."/>
            <person name="Henrissat B."/>
            <person name="Kohler A."/>
            <person name="Grigoriev I.V."/>
            <person name="Martin F.M."/>
            <person name="Hacquard S."/>
        </authorList>
    </citation>
    <scope>NUCLEOTIDE SEQUENCE</scope>
    <source>
        <strain evidence="1">MPI-CAGE-CH-0230</strain>
    </source>
</reference>
<sequence length="200" mass="22990">MLGAPRLHGHGLCMPTGFAVVYLEVCLERRSCRRPSKKAKVVLEPRAAIVWLYYRHGEMCFDVERRAGTLMHFPDHSPASRRRLSVMSRCLNTSQEAGEERGPSLSRTDSQRLWDHCTFAVVIFTRAVPSRTEKLECGCKGGGGKVKEDQQPRKTCVIDARLRDQIWSSQSLCWRHQTAWPRCKGKYCRVDIRRAWSRAE</sequence>
<organism evidence="1 2">
    <name type="scientific">Microdochium trichocladiopsis</name>
    <dbReference type="NCBI Taxonomy" id="1682393"/>
    <lineage>
        <taxon>Eukaryota</taxon>
        <taxon>Fungi</taxon>
        <taxon>Dikarya</taxon>
        <taxon>Ascomycota</taxon>
        <taxon>Pezizomycotina</taxon>
        <taxon>Sordariomycetes</taxon>
        <taxon>Xylariomycetidae</taxon>
        <taxon>Xylariales</taxon>
        <taxon>Microdochiaceae</taxon>
        <taxon>Microdochium</taxon>
    </lineage>
</organism>
<proteinExistence type="predicted"/>